<protein>
    <submittedName>
        <fullName evidence="2">Uncharacterized protein LOC117559067</fullName>
    </submittedName>
</protein>
<dbReference type="PANTHER" id="PTHR46880">
    <property type="entry name" value="RAS-ASSOCIATING DOMAIN-CONTAINING PROTEIN"/>
    <property type="match status" value="1"/>
</dbReference>
<organism evidence="1 2">
    <name type="scientific">Gymnodraco acuticeps</name>
    <name type="common">Antarctic dragonfish</name>
    <dbReference type="NCBI Taxonomy" id="8218"/>
    <lineage>
        <taxon>Eukaryota</taxon>
        <taxon>Metazoa</taxon>
        <taxon>Chordata</taxon>
        <taxon>Craniata</taxon>
        <taxon>Vertebrata</taxon>
        <taxon>Euteleostomi</taxon>
        <taxon>Actinopterygii</taxon>
        <taxon>Neopterygii</taxon>
        <taxon>Teleostei</taxon>
        <taxon>Neoteleostei</taxon>
        <taxon>Acanthomorphata</taxon>
        <taxon>Eupercaria</taxon>
        <taxon>Perciformes</taxon>
        <taxon>Notothenioidei</taxon>
        <taxon>Bathydraconidae</taxon>
        <taxon>Gymnodraco</taxon>
    </lineage>
</organism>
<gene>
    <name evidence="2" type="primary">LOC117559067</name>
</gene>
<proteinExistence type="predicted"/>
<dbReference type="PANTHER" id="PTHR46880:SF5">
    <property type="entry name" value="DUF4371 DOMAIN-CONTAINING PROTEIN"/>
    <property type="match status" value="1"/>
</dbReference>
<reference evidence="2" key="1">
    <citation type="submission" date="2025-08" db="UniProtKB">
        <authorList>
            <consortium name="RefSeq"/>
        </authorList>
    </citation>
    <scope>IDENTIFICATION</scope>
</reference>
<name>A0A6P8VM00_GYMAC</name>
<dbReference type="Proteomes" id="UP000515161">
    <property type="component" value="Unplaced"/>
</dbReference>
<dbReference type="GeneID" id="117559067"/>
<dbReference type="InParanoid" id="A0A6P8VM00"/>
<accession>A0A6P8VM00</accession>
<sequence length="212" mass="23989">MSRALEGLVKNFKVTLVHFENHASDPNDREASALMKGRARAIHRSLTQYKMVMFIHLVLDILQELKQLSLLFQRDGLTLQMVSDGLQTTTLSLVAMQTDPDPRLQKVLDEVGPGNTWQNVQLNRRETDNSTFNSLKLRLINDLCRFLSARFGNLETGILKATSTLFDLSNWPEDTAELATFGNAELMEFREHFQSILAECGDFTSGEAAKRE</sequence>
<evidence type="ECO:0000313" key="1">
    <source>
        <dbReference type="Proteomes" id="UP000515161"/>
    </source>
</evidence>
<dbReference type="OrthoDB" id="8551997at2759"/>
<keyword evidence="1" id="KW-1185">Reference proteome</keyword>
<dbReference type="RefSeq" id="XP_034091604.1">
    <property type="nucleotide sequence ID" value="XM_034235713.1"/>
</dbReference>
<evidence type="ECO:0000313" key="2">
    <source>
        <dbReference type="RefSeq" id="XP_034091604.1"/>
    </source>
</evidence>
<dbReference type="AlphaFoldDB" id="A0A6P8VM00"/>
<dbReference type="KEGG" id="gacu:117559067"/>